<dbReference type="AlphaFoldDB" id="A0A7C3Z465"/>
<sequence length="296" mass="32388">MIPRLGEVAALGTALSWSFGSIFFTIASQEIGAFTVNRLRLTLALFLIMITHLLFFGRLFPPGTSLNWFWLGLSGFIGFTIGDTFLFQSFVLLRPRSTMLLMSLVPVFGAIIAWLFLKETISGLKILAGLITISGIIWAIWDKRKEDEKGSDYQLGIIFGLGAAFCQAFGLFASKKGLGNNFPALSGNLIRVLTGTITIWLLPFFWRNLRKTLMRLKEKRVGLAILGGAFFGPFLGVGLSLVAIQNTAIGIAATLMALPPVILIPLSHWIFKERITVSAILGTLVAMTGVSLIFLL</sequence>
<feature type="transmembrane region" description="Helical" evidence="1">
    <location>
        <begin position="39"/>
        <end position="56"/>
    </location>
</feature>
<feature type="domain" description="EamA" evidence="2">
    <location>
        <begin position="155"/>
        <end position="294"/>
    </location>
</feature>
<feature type="transmembrane region" description="Helical" evidence="1">
    <location>
        <begin position="123"/>
        <end position="141"/>
    </location>
</feature>
<evidence type="ECO:0000259" key="2">
    <source>
        <dbReference type="Pfam" id="PF00892"/>
    </source>
</evidence>
<dbReference type="EMBL" id="DTMQ01000048">
    <property type="protein sequence ID" value="HGF00019.1"/>
    <property type="molecule type" value="Genomic_DNA"/>
</dbReference>
<evidence type="ECO:0000256" key="1">
    <source>
        <dbReference type="SAM" id="Phobius"/>
    </source>
</evidence>
<dbReference type="SUPFAM" id="SSF103481">
    <property type="entry name" value="Multidrug resistance efflux transporter EmrE"/>
    <property type="match status" value="2"/>
</dbReference>
<keyword evidence="1" id="KW-0472">Membrane</keyword>
<keyword evidence="1" id="KW-0812">Transmembrane</keyword>
<organism evidence="3">
    <name type="scientific">candidate division WOR-3 bacterium</name>
    <dbReference type="NCBI Taxonomy" id="2052148"/>
    <lineage>
        <taxon>Bacteria</taxon>
        <taxon>Bacteria division WOR-3</taxon>
    </lineage>
</organism>
<feature type="transmembrane region" description="Helical" evidence="1">
    <location>
        <begin position="6"/>
        <end position="27"/>
    </location>
</feature>
<feature type="domain" description="EamA" evidence="2">
    <location>
        <begin position="5"/>
        <end position="139"/>
    </location>
</feature>
<dbReference type="InterPro" id="IPR000620">
    <property type="entry name" value="EamA_dom"/>
</dbReference>
<dbReference type="GO" id="GO:0016020">
    <property type="term" value="C:membrane"/>
    <property type="evidence" value="ECO:0007669"/>
    <property type="project" value="InterPro"/>
</dbReference>
<comment type="caution">
    <text evidence="3">The sequence shown here is derived from an EMBL/GenBank/DDBJ whole genome shotgun (WGS) entry which is preliminary data.</text>
</comment>
<gene>
    <name evidence="3" type="ORF">ENX07_08140</name>
</gene>
<feature type="transmembrane region" description="Helical" evidence="1">
    <location>
        <begin position="99"/>
        <end position="117"/>
    </location>
</feature>
<name>A0A7C3Z465_UNCW3</name>
<dbReference type="Pfam" id="PF00892">
    <property type="entry name" value="EamA"/>
    <property type="match status" value="2"/>
</dbReference>
<protein>
    <submittedName>
        <fullName evidence="3">DMT family transporter</fullName>
    </submittedName>
</protein>
<feature type="transmembrane region" description="Helical" evidence="1">
    <location>
        <begin position="189"/>
        <end position="209"/>
    </location>
</feature>
<accession>A0A7C3Z465</accession>
<feature type="transmembrane region" description="Helical" evidence="1">
    <location>
        <begin position="68"/>
        <end position="87"/>
    </location>
</feature>
<dbReference type="PANTHER" id="PTHR22911:SF137">
    <property type="entry name" value="SOLUTE CARRIER FAMILY 35 MEMBER G2-RELATED"/>
    <property type="match status" value="1"/>
</dbReference>
<feature type="transmembrane region" description="Helical" evidence="1">
    <location>
        <begin position="153"/>
        <end position="174"/>
    </location>
</feature>
<feature type="transmembrane region" description="Helical" evidence="1">
    <location>
        <begin position="221"/>
        <end position="242"/>
    </location>
</feature>
<keyword evidence="1" id="KW-1133">Transmembrane helix</keyword>
<dbReference type="InterPro" id="IPR037185">
    <property type="entry name" value="EmrE-like"/>
</dbReference>
<proteinExistence type="predicted"/>
<feature type="transmembrane region" description="Helical" evidence="1">
    <location>
        <begin position="248"/>
        <end position="266"/>
    </location>
</feature>
<feature type="transmembrane region" description="Helical" evidence="1">
    <location>
        <begin position="275"/>
        <end position="295"/>
    </location>
</feature>
<dbReference type="PANTHER" id="PTHR22911">
    <property type="entry name" value="ACYL-MALONYL CONDENSING ENZYME-RELATED"/>
    <property type="match status" value="1"/>
</dbReference>
<reference evidence="3" key="1">
    <citation type="journal article" date="2020" name="mSystems">
        <title>Genome- and Community-Level Interaction Insights into Carbon Utilization and Element Cycling Functions of Hydrothermarchaeota in Hydrothermal Sediment.</title>
        <authorList>
            <person name="Zhou Z."/>
            <person name="Liu Y."/>
            <person name="Xu W."/>
            <person name="Pan J."/>
            <person name="Luo Z.H."/>
            <person name="Li M."/>
        </authorList>
    </citation>
    <scope>NUCLEOTIDE SEQUENCE [LARGE SCALE GENOMIC DNA]</scope>
    <source>
        <strain evidence="3">SpSt-906</strain>
    </source>
</reference>
<evidence type="ECO:0000313" key="3">
    <source>
        <dbReference type="EMBL" id="HGF00019.1"/>
    </source>
</evidence>